<reference evidence="2" key="1">
    <citation type="journal article" date="2019" name="Int. J. Syst. Evol. Microbiol.">
        <title>The Global Catalogue of Microorganisms (GCM) 10K type strain sequencing project: providing services to taxonomists for standard genome sequencing and annotation.</title>
        <authorList>
            <consortium name="The Broad Institute Genomics Platform"/>
            <consortium name="The Broad Institute Genome Sequencing Center for Infectious Disease"/>
            <person name="Wu L."/>
            <person name="Ma J."/>
        </authorList>
    </citation>
    <scope>NUCLEOTIDE SEQUENCE [LARGE SCALE GENOMIC DNA]</scope>
    <source>
        <strain evidence="2">JCM 4816</strain>
    </source>
</reference>
<comment type="caution">
    <text evidence="1">The sequence shown here is derived from an EMBL/GenBank/DDBJ whole genome shotgun (WGS) entry which is preliminary data.</text>
</comment>
<dbReference type="EMBL" id="JBHSQJ010000128">
    <property type="protein sequence ID" value="MFC5910659.1"/>
    <property type="molecule type" value="Genomic_DNA"/>
</dbReference>
<dbReference type="Gene3D" id="1.50.10.10">
    <property type="match status" value="1"/>
</dbReference>
<dbReference type="InterPro" id="IPR012341">
    <property type="entry name" value="6hp_glycosidase-like_sf"/>
</dbReference>
<keyword evidence="2" id="KW-1185">Reference proteome</keyword>
<dbReference type="SUPFAM" id="SSF48208">
    <property type="entry name" value="Six-hairpin glycosidases"/>
    <property type="match status" value="1"/>
</dbReference>
<dbReference type="InterPro" id="IPR008928">
    <property type="entry name" value="6-hairpin_glycosidase_sf"/>
</dbReference>
<dbReference type="GO" id="GO:0016787">
    <property type="term" value="F:hydrolase activity"/>
    <property type="evidence" value="ECO:0007669"/>
    <property type="project" value="UniProtKB-KW"/>
</dbReference>
<name>A0ABW1G7Y3_9ACTN</name>
<evidence type="ECO:0000313" key="1">
    <source>
        <dbReference type="EMBL" id="MFC5910659.1"/>
    </source>
</evidence>
<organism evidence="1 2">
    <name type="scientific">Streptacidiphilus monticola</name>
    <dbReference type="NCBI Taxonomy" id="2161674"/>
    <lineage>
        <taxon>Bacteria</taxon>
        <taxon>Bacillati</taxon>
        <taxon>Actinomycetota</taxon>
        <taxon>Actinomycetes</taxon>
        <taxon>Kitasatosporales</taxon>
        <taxon>Streptomycetaceae</taxon>
        <taxon>Streptacidiphilus</taxon>
    </lineage>
</organism>
<sequence length="199" mass="21207">PSDMMLDHLRAFAKYDTAHDWNKVVTRTEAVIGEFTAAYSASSGLLSDFVVNANTTGPKPAPANYQEDQPDNIVGYNSIRVPWHLGTDALLYGPTTAATSFADAKKWSACAKKLSGGNPAKVQPHLKLSCANGNVSGDTQAEEAGDSVGPAAMAPGDQAWTDAIWKQLGSNPFGDGYYGETIKMLVYLVMSGNYWNPVG</sequence>
<accession>A0ABW1G7Y3</accession>
<dbReference type="Proteomes" id="UP001596174">
    <property type="component" value="Unassembled WGS sequence"/>
</dbReference>
<gene>
    <name evidence="1" type="ORF">ACFP3V_26055</name>
</gene>
<evidence type="ECO:0000313" key="2">
    <source>
        <dbReference type="Proteomes" id="UP001596174"/>
    </source>
</evidence>
<keyword evidence="1" id="KW-0378">Hydrolase</keyword>
<protein>
    <submittedName>
        <fullName evidence="1">Glycoside hydrolase</fullName>
    </submittedName>
</protein>
<feature type="non-terminal residue" evidence="1">
    <location>
        <position position="1"/>
    </location>
</feature>
<proteinExistence type="predicted"/>